<gene>
    <name evidence="2" type="ORF">RI138_14605</name>
</gene>
<keyword evidence="1" id="KW-1133">Transmembrane helix</keyword>
<keyword evidence="1" id="KW-0472">Membrane</keyword>
<proteinExistence type="predicted"/>
<evidence type="ECO:0008006" key="4">
    <source>
        <dbReference type="Google" id="ProtNLM"/>
    </source>
</evidence>
<name>A0ABY9VW68_9ACTN</name>
<protein>
    <recommendedName>
        <fullName evidence="4">Integral membrane protein</fullName>
    </recommendedName>
</protein>
<dbReference type="EMBL" id="CP134500">
    <property type="protein sequence ID" value="WNF27958.1"/>
    <property type="molecule type" value="Genomic_DNA"/>
</dbReference>
<organism evidence="2 3">
    <name type="scientific">Streptomyces durocortorensis</name>
    <dbReference type="NCBI Taxonomy" id="2811104"/>
    <lineage>
        <taxon>Bacteria</taxon>
        <taxon>Bacillati</taxon>
        <taxon>Actinomycetota</taxon>
        <taxon>Actinomycetes</taxon>
        <taxon>Kitasatosporales</taxon>
        <taxon>Streptomycetaceae</taxon>
        <taxon>Streptomyces</taxon>
    </lineage>
</organism>
<sequence length="156" mass="16665">MEDGHGDHWLPPAVCVDFEDELRPFYLDLDACGFTPTTADLLTLWLFGRPVPGRTIRPYLQGGVVKRRWKWMLVCSVPALGFSGLAVAALVAFVADGPTAEFWFPTKGSDSMMSAGGASLSYALVAALGFAIAWSVSEGADRTGPADGEDPPTDAR</sequence>
<accession>A0ABY9VW68</accession>
<reference evidence="2 3" key="1">
    <citation type="submission" date="2023-09" db="EMBL/GenBank/DDBJ databases">
        <title>Genome completion map analysis of the actinomycetes C11-1.</title>
        <authorList>
            <person name="Qin P."/>
            <person name="Guan P."/>
        </authorList>
    </citation>
    <scope>NUCLEOTIDE SEQUENCE [LARGE SCALE GENOMIC DNA]</scope>
    <source>
        <strain evidence="2 3">C11-1</strain>
    </source>
</reference>
<evidence type="ECO:0000256" key="1">
    <source>
        <dbReference type="SAM" id="Phobius"/>
    </source>
</evidence>
<keyword evidence="3" id="KW-1185">Reference proteome</keyword>
<keyword evidence="1" id="KW-0812">Transmembrane</keyword>
<dbReference type="Proteomes" id="UP001303236">
    <property type="component" value="Chromosome"/>
</dbReference>
<feature type="transmembrane region" description="Helical" evidence="1">
    <location>
        <begin position="71"/>
        <end position="95"/>
    </location>
</feature>
<feature type="transmembrane region" description="Helical" evidence="1">
    <location>
        <begin position="115"/>
        <end position="136"/>
    </location>
</feature>
<evidence type="ECO:0000313" key="2">
    <source>
        <dbReference type="EMBL" id="WNF27958.1"/>
    </source>
</evidence>
<evidence type="ECO:0000313" key="3">
    <source>
        <dbReference type="Proteomes" id="UP001303236"/>
    </source>
</evidence>